<accession>F4S5J3</accession>
<keyword evidence="3" id="KW-1185">Reference proteome</keyword>
<dbReference type="AlphaFoldDB" id="F4S5J3"/>
<organism evidence="3">
    <name type="scientific">Melampsora larici-populina (strain 98AG31 / pathotype 3-4-7)</name>
    <name type="common">Poplar leaf rust fungus</name>
    <dbReference type="NCBI Taxonomy" id="747676"/>
    <lineage>
        <taxon>Eukaryota</taxon>
        <taxon>Fungi</taxon>
        <taxon>Dikarya</taxon>
        <taxon>Basidiomycota</taxon>
        <taxon>Pucciniomycotina</taxon>
        <taxon>Pucciniomycetes</taxon>
        <taxon>Pucciniales</taxon>
        <taxon>Melampsoraceae</taxon>
        <taxon>Melampsora</taxon>
    </lineage>
</organism>
<dbReference type="InParanoid" id="F4S5J3"/>
<dbReference type="KEGG" id="mlr:MELLADRAFT_112148"/>
<dbReference type="HOGENOM" id="CLU_2158968_0_0_1"/>
<sequence>MTQSLIMQQNIPGSAKPGASQRPLEIELSLEGQLQQVIGKLQTFHVKHSGAGDGAIYQDPINTSKTLRLTNILLTIWARSIGDFSVDKFTPPKAKLFGLEAVNFHQLNQPP</sequence>
<evidence type="ECO:0000313" key="3">
    <source>
        <dbReference type="Proteomes" id="UP000001072"/>
    </source>
</evidence>
<protein>
    <submittedName>
        <fullName evidence="2">Uncharacterized protein</fullName>
    </submittedName>
</protein>
<dbReference type="Proteomes" id="UP000001072">
    <property type="component" value="Unassembled WGS sequence"/>
</dbReference>
<name>F4S5J3_MELLP</name>
<dbReference type="VEuPathDB" id="FungiDB:MELLADRAFT_112148"/>
<proteinExistence type="predicted"/>
<dbReference type="GeneID" id="18924584"/>
<feature type="compositionally biased region" description="Polar residues" evidence="1">
    <location>
        <begin position="1"/>
        <end position="12"/>
    </location>
</feature>
<gene>
    <name evidence="2" type="ORF">MELLADRAFT_112148</name>
</gene>
<evidence type="ECO:0000313" key="2">
    <source>
        <dbReference type="EMBL" id="EGG00035.1"/>
    </source>
</evidence>
<evidence type="ECO:0000256" key="1">
    <source>
        <dbReference type="SAM" id="MobiDB-lite"/>
    </source>
</evidence>
<dbReference type="RefSeq" id="XP_007416633.1">
    <property type="nucleotide sequence ID" value="XM_007416571.1"/>
</dbReference>
<reference evidence="3" key="1">
    <citation type="journal article" date="2011" name="Proc. Natl. Acad. Sci. U.S.A.">
        <title>Obligate biotrophy features unraveled by the genomic analysis of rust fungi.</title>
        <authorList>
            <person name="Duplessis S."/>
            <person name="Cuomo C.A."/>
            <person name="Lin Y.-C."/>
            <person name="Aerts A."/>
            <person name="Tisserant E."/>
            <person name="Veneault-Fourrey C."/>
            <person name="Joly D.L."/>
            <person name="Hacquard S."/>
            <person name="Amselem J."/>
            <person name="Cantarel B.L."/>
            <person name="Chiu R."/>
            <person name="Coutinho P.M."/>
            <person name="Feau N."/>
            <person name="Field M."/>
            <person name="Frey P."/>
            <person name="Gelhaye E."/>
            <person name="Goldberg J."/>
            <person name="Grabherr M.G."/>
            <person name="Kodira C.D."/>
            <person name="Kohler A."/>
            <person name="Kuees U."/>
            <person name="Lindquist E.A."/>
            <person name="Lucas S.M."/>
            <person name="Mago R."/>
            <person name="Mauceli E."/>
            <person name="Morin E."/>
            <person name="Murat C."/>
            <person name="Pangilinan J.L."/>
            <person name="Park R."/>
            <person name="Pearson M."/>
            <person name="Quesneville H."/>
            <person name="Rouhier N."/>
            <person name="Sakthikumar S."/>
            <person name="Salamov A.A."/>
            <person name="Schmutz J."/>
            <person name="Selles B."/>
            <person name="Shapiro H."/>
            <person name="Tanguay P."/>
            <person name="Tuskan G.A."/>
            <person name="Henrissat B."/>
            <person name="Van de Peer Y."/>
            <person name="Rouze P."/>
            <person name="Ellis J.G."/>
            <person name="Dodds P.N."/>
            <person name="Schein J.E."/>
            <person name="Zhong S."/>
            <person name="Hamelin R.C."/>
            <person name="Grigoriev I.V."/>
            <person name="Szabo L.J."/>
            <person name="Martin F."/>
        </authorList>
    </citation>
    <scope>NUCLEOTIDE SEQUENCE [LARGE SCALE GENOMIC DNA]</scope>
    <source>
        <strain evidence="3">98AG31 / pathotype 3-4-7</strain>
    </source>
</reference>
<dbReference type="EMBL" id="GL883151">
    <property type="protein sequence ID" value="EGG00035.1"/>
    <property type="molecule type" value="Genomic_DNA"/>
</dbReference>
<feature type="region of interest" description="Disordered" evidence="1">
    <location>
        <begin position="1"/>
        <end position="20"/>
    </location>
</feature>